<protein>
    <submittedName>
        <fullName evidence="1">Uncharacterized protein</fullName>
    </submittedName>
</protein>
<keyword evidence="2" id="KW-1185">Reference proteome</keyword>
<proteinExistence type="predicted"/>
<name>A0A3T1CWT7_9VIRU</name>
<sequence length="70" mass="8510">MEADPEMVSGFRFDWPFGAFDSWHRGPYFPLRGSPEFRRAAKQVREELRWHPDYVNHEFKHPLVQWIAYS</sequence>
<dbReference type="Proteomes" id="UP001161669">
    <property type="component" value="Segment"/>
</dbReference>
<evidence type="ECO:0000313" key="2">
    <source>
        <dbReference type="Proteomes" id="UP001161669"/>
    </source>
</evidence>
<dbReference type="KEGG" id="vg:80540652"/>
<evidence type="ECO:0000313" key="1">
    <source>
        <dbReference type="EMBL" id="BBI30300.1"/>
    </source>
</evidence>
<accession>A0A3T1CWT7</accession>
<reference evidence="2" key="1">
    <citation type="journal article" date="2019" name="J. Virol.">
        <title>Medusavirus, a novel large DNA virus discovered from hot spring water.</title>
        <authorList>
            <person name="Yoshikawa G."/>
            <person name="Blanc-Mathieu R."/>
            <person name="Song C."/>
            <person name="Kayama Y."/>
            <person name="Mochizuki T."/>
            <person name="Murata K."/>
            <person name="Ogata H."/>
            <person name="Takemura M."/>
        </authorList>
    </citation>
    <scope>NUCLEOTIDE SEQUENCE [LARGE SCALE GENOMIC DNA]</scope>
</reference>
<dbReference type="EMBL" id="AP018495">
    <property type="protein sequence ID" value="BBI30300.1"/>
    <property type="molecule type" value="Genomic_DNA"/>
</dbReference>
<organism evidence="1 2">
    <name type="scientific">Acanthamoeba castellanii medusavirus J1</name>
    <dbReference type="NCBI Taxonomy" id="3114988"/>
    <lineage>
        <taxon>Viruses</taxon>
        <taxon>Varidnaviria</taxon>
        <taxon>Bamfordvirae</taxon>
        <taxon>Nucleocytoviricota</taxon>
        <taxon>Megaviricetes</taxon>
        <taxon>Mamonoviridae</taxon>
        <taxon>Medusavirus</taxon>
        <taxon>Medusavirus medusae</taxon>
    </lineage>
</organism>